<proteinExistence type="predicted"/>
<organism evidence="1 2">
    <name type="scientific">Dermacentor silvarum</name>
    <name type="common">Tick</name>
    <dbReference type="NCBI Taxonomy" id="543639"/>
    <lineage>
        <taxon>Eukaryota</taxon>
        <taxon>Metazoa</taxon>
        <taxon>Ecdysozoa</taxon>
        <taxon>Arthropoda</taxon>
        <taxon>Chelicerata</taxon>
        <taxon>Arachnida</taxon>
        <taxon>Acari</taxon>
        <taxon>Parasitiformes</taxon>
        <taxon>Ixodida</taxon>
        <taxon>Ixodoidea</taxon>
        <taxon>Ixodidae</taxon>
        <taxon>Rhipicephalinae</taxon>
        <taxon>Dermacentor</taxon>
    </lineage>
</organism>
<dbReference type="Proteomes" id="UP000821865">
    <property type="component" value="Chromosome 3"/>
</dbReference>
<name>A0ACB8D448_DERSI</name>
<evidence type="ECO:0000313" key="2">
    <source>
        <dbReference type="Proteomes" id="UP000821865"/>
    </source>
</evidence>
<reference evidence="1" key="1">
    <citation type="submission" date="2020-05" db="EMBL/GenBank/DDBJ databases">
        <title>Large-scale comparative analyses of tick genomes elucidate their genetic diversity and vector capacities.</title>
        <authorList>
            <person name="Jia N."/>
            <person name="Wang J."/>
            <person name="Shi W."/>
            <person name="Du L."/>
            <person name="Sun Y."/>
            <person name="Zhan W."/>
            <person name="Jiang J."/>
            <person name="Wang Q."/>
            <person name="Zhang B."/>
            <person name="Ji P."/>
            <person name="Sakyi L.B."/>
            <person name="Cui X."/>
            <person name="Yuan T."/>
            <person name="Jiang B."/>
            <person name="Yang W."/>
            <person name="Lam T.T.-Y."/>
            <person name="Chang Q."/>
            <person name="Ding S."/>
            <person name="Wang X."/>
            <person name="Zhu J."/>
            <person name="Ruan X."/>
            <person name="Zhao L."/>
            <person name="Wei J."/>
            <person name="Que T."/>
            <person name="Du C."/>
            <person name="Cheng J."/>
            <person name="Dai P."/>
            <person name="Han X."/>
            <person name="Huang E."/>
            <person name="Gao Y."/>
            <person name="Liu J."/>
            <person name="Shao H."/>
            <person name="Ye R."/>
            <person name="Li L."/>
            <person name="Wei W."/>
            <person name="Wang X."/>
            <person name="Wang C."/>
            <person name="Yang T."/>
            <person name="Huo Q."/>
            <person name="Li W."/>
            <person name="Guo W."/>
            <person name="Chen H."/>
            <person name="Zhou L."/>
            <person name="Ni X."/>
            <person name="Tian J."/>
            <person name="Zhou Y."/>
            <person name="Sheng Y."/>
            <person name="Liu T."/>
            <person name="Pan Y."/>
            <person name="Xia L."/>
            <person name="Li J."/>
            <person name="Zhao F."/>
            <person name="Cao W."/>
        </authorList>
    </citation>
    <scope>NUCLEOTIDE SEQUENCE</scope>
    <source>
        <strain evidence="1">Dsil-2018</strain>
    </source>
</reference>
<accession>A0ACB8D448</accession>
<gene>
    <name evidence="1" type="ORF">HPB49_009590</name>
</gene>
<comment type="caution">
    <text evidence="1">The sequence shown here is derived from an EMBL/GenBank/DDBJ whole genome shotgun (WGS) entry which is preliminary data.</text>
</comment>
<protein>
    <submittedName>
        <fullName evidence="1">Uncharacterized protein</fullName>
    </submittedName>
</protein>
<evidence type="ECO:0000313" key="1">
    <source>
        <dbReference type="EMBL" id="KAH7959239.1"/>
    </source>
</evidence>
<sequence>MSKSGAPADDSLDEEKQWIFFVRLLFLKDTMTGRPTSGNLKPVAEDDVHSAGGTGHNESAQQIFEEMYQDEELSVEEAKHSSTCRPLSPSAVGQKVVEDADCLHNTVRILILQVYLPLVDAPTRNKNPEGVVYASSET</sequence>
<dbReference type="EMBL" id="CM023472">
    <property type="protein sequence ID" value="KAH7959239.1"/>
    <property type="molecule type" value="Genomic_DNA"/>
</dbReference>
<keyword evidence="2" id="KW-1185">Reference proteome</keyword>